<keyword evidence="3" id="KW-1185">Reference proteome</keyword>
<dbReference type="EMBL" id="JAIVGD010000028">
    <property type="protein sequence ID" value="KAH0737746.1"/>
    <property type="molecule type" value="Genomic_DNA"/>
</dbReference>
<gene>
    <name evidence="2" type="ORF">KY290_036451</name>
</gene>
<proteinExistence type="predicted"/>
<sequence>MQRIVVAAMKLLLGLTQVALSQLESIARNLLLKKVEIQHQASYIYMSIRMVMMVNLLLANALELSM</sequence>
<name>A0ABQ7TUB4_SOLTU</name>
<evidence type="ECO:0008006" key="4">
    <source>
        <dbReference type="Google" id="ProtNLM"/>
    </source>
</evidence>
<feature type="signal peptide" evidence="1">
    <location>
        <begin position="1"/>
        <end position="21"/>
    </location>
</feature>
<reference evidence="2 3" key="1">
    <citation type="journal article" date="2021" name="bioRxiv">
        <title>Chromosome-scale and haplotype-resolved genome assembly of a tetraploid potato cultivar.</title>
        <authorList>
            <person name="Sun H."/>
            <person name="Jiao W.-B."/>
            <person name="Krause K."/>
            <person name="Campoy J.A."/>
            <person name="Goel M."/>
            <person name="Folz-Donahue K."/>
            <person name="Kukat C."/>
            <person name="Huettel B."/>
            <person name="Schneeberger K."/>
        </authorList>
    </citation>
    <scope>NUCLEOTIDE SEQUENCE [LARGE SCALE GENOMIC DNA]</scope>
    <source>
        <strain evidence="2">SolTubOtavaFocal</strain>
        <tissue evidence="2">Leaves</tissue>
    </source>
</reference>
<comment type="caution">
    <text evidence="2">The sequence shown here is derived from an EMBL/GenBank/DDBJ whole genome shotgun (WGS) entry which is preliminary data.</text>
</comment>
<feature type="chain" id="PRO_5047047096" description="Secreted protein" evidence="1">
    <location>
        <begin position="22"/>
        <end position="66"/>
    </location>
</feature>
<organism evidence="2 3">
    <name type="scientific">Solanum tuberosum</name>
    <name type="common">Potato</name>
    <dbReference type="NCBI Taxonomy" id="4113"/>
    <lineage>
        <taxon>Eukaryota</taxon>
        <taxon>Viridiplantae</taxon>
        <taxon>Streptophyta</taxon>
        <taxon>Embryophyta</taxon>
        <taxon>Tracheophyta</taxon>
        <taxon>Spermatophyta</taxon>
        <taxon>Magnoliopsida</taxon>
        <taxon>eudicotyledons</taxon>
        <taxon>Gunneridae</taxon>
        <taxon>Pentapetalae</taxon>
        <taxon>asterids</taxon>
        <taxon>lamiids</taxon>
        <taxon>Solanales</taxon>
        <taxon>Solanaceae</taxon>
        <taxon>Solanoideae</taxon>
        <taxon>Solaneae</taxon>
        <taxon>Solanum</taxon>
    </lineage>
</organism>
<dbReference type="Proteomes" id="UP000826656">
    <property type="component" value="Unassembled WGS sequence"/>
</dbReference>
<evidence type="ECO:0000313" key="3">
    <source>
        <dbReference type="Proteomes" id="UP000826656"/>
    </source>
</evidence>
<protein>
    <recommendedName>
        <fullName evidence="4">Secreted protein</fullName>
    </recommendedName>
</protein>
<evidence type="ECO:0000313" key="2">
    <source>
        <dbReference type="EMBL" id="KAH0737746.1"/>
    </source>
</evidence>
<keyword evidence="1" id="KW-0732">Signal</keyword>
<evidence type="ECO:0000256" key="1">
    <source>
        <dbReference type="SAM" id="SignalP"/>
    </source>
</evidence>
<accession>A0ABQ7TUB4</accession>